<accession>O32314</accession>
<reference evidence="1" key="1">
    <citation type="journal article" date="1997" name="J. Bacteriol.">
        <title>Nucleotide sequence and characterization of the cryptic Bacillus thuringiensis plasmid pGI3 reveal a new family of rolling circle replicons.</title>
        <authorList>
            <person name="Hoflack L."/>
            <person name="Seurinck J."/>
            <person name="Mahillon J."/>
        </authorList>
    </citation>
    <scope>NUCLEOTIDE SEQUENCE [LARGE SCALE GENOMIC DNA]</scope>
    <source>
        <plasmid evidence="1">pGI3</plasmid>
    </source>
</reference>
<sequence>MFDFIFVKLKYGGIIMPVVQIEGVFMGASIITKEFEGNKRTSLSIDLYQKNENGNETVKISSKEVELFQQISEGYKLGTPFKCLATVSAYKNNAYYNLQQIVK</sequence>
<dbReference type="EMBL" id="Y11173">
    <property type="protein sequence ID" value="CAA72057.1"/>
    <property type="molecule type" value="Genomic_DNA"/>
</dbReference>
<organism evidence="1">
    <name type="scientific">Bacillus thuringiensis</name>
    <dbReference type="NCBI Taxonomy" id="1428"/>
    <lineage>
        <taxon>Bacteria</taxon>
        <taxon>Bacillati</taxon>
        <taxon>Bacillota</taxon>
        <taxon>Bacilli</taxon>
        <taxon>Bacillales</taxon>
        <taxon>Bacillaceae</taxon>
        <taxon>Bacillus</taxon>
        <taxon>Bacillus cereus group</taxon>
    </lineage>
</organism>
<proteinExistence type="predicted"/>
<geneLocation type="plasmid" evidence="1">
    <name>pGI3</name>
</geneLocation>
<dbReference type="AlphaFoldDB" id="O32314"/>
<gene>
    <name evidence="1" type="primary">ORF7</name>
</gene>
<evidence type="ECO:0000313" key="1">
    <source>
        <dbReference type="EMBL" id="CAA72057.1"/>
    </source>
</evidence>
<name>O32314_BACTU</name>
<protein>
    <submittedName>
        <fullName evidence="1">Uncharacterized protein</fullName>
    </submittedName>
</protein>
<keyword evidence="1" id="KW-0614">Plasmid</keyword>